<proteinExistence type="predicted"/>
<sequence>MKKMFLVLSSMLVLSNVVGVYAQEDIESEIAQKEAELEELRNQLEETQNDGEGDPVEGTNVAQLEKRVAVGNSNSDEQISQLLALFGMESNDQSNLIKIDGVTLNELISDGSNESTDVYSSVMVDMPESGSGVNVEILTPENITVVSESAYQNAAITAGATNADIKIASVIAVTGEGALGGVYEIFDQAGYSLDAEDIQTAENLIQIEEVLLSETNMSEREVSQLVTRYNLAIVHAVEGKEALTLQEVNEILSEILADYNYQYSENVQSLLLDHGVAFSKSSVSKNPDTRAALEEAMRQYESINQVYNHGEIQVEITDMYLTDERVDYVTENYDNVFTVHYSVTNTGETETSAGYDFALYVNGQKADDYFLNDDFQTMVSSNRQADVKQSFGFNGTANLEDMELELMDMRSYGKPPVVIPLDGSEPSTPENQTADVKNGVSSEFAESVENEELVEILQAFYDAGLNVMEPKIMTRNDYGIAPLLAEEAVSFGAQFAEFVFENEDGSIEQFNYGRLFLVRDENDLQTIKAVYDDLGKEAAMLYSHTYSKGDILLQMGGDVSDEDFALYTAVIDEVVE</sequence>
<dbReference type="AlphaFoldDB" id="A0A5R9DT70"/>
<dbReference type="Proteomes" id="UP000306420">
    <property type="component" value="Unassembled WGS sequence"/>
</dbReference>
<reference evidence="3 4" key="1">
    <citation type="submission" date="2019-05" db="EMBL/GenBank/DDBJ databases">
        <title>The metagenome of a microbial culture collection derived from dairy environment covers the genomic content of the human microbiome.</title>
        <authorList>
            <person name="Roder T."/>
            <person name="Wuthrich D."/>
            <person name="Sattari Z."/>
            <person name="Von Ah U."/>
            <person name="Bar C."/>
            <person name="Ronchi F."/>
            <person name="Macpherson A.J."/>
            <person name="Ganal-Vonarburg S.C."/>
            <person name="Bruggmann R."/>
            <person name="Vergeres G."/>
        </authorList>
    </citation>
    <scope>NUCLEOTIDE SEQUENCE [LARGE SCALE GENOMIC DNA]</scope>
    <source>
        <strain evidence="3 4">FAM 24227</strain>
    </source>
</reference>
<dbReference type="OrthoDB" id="9810153at2"/>
<keyword evidence="1" id="KW-0175">Coiled coil</keyword>
<keyword evidence="2" id="KW-0732">Signal</keyword>
<name>A0A5R9DT70_9LACT</name>
<feature type="signal peptide" evidence="2">
    <location>
        <begin position="1"/>
        <end position="22"/>
    </location>
</feature>
<comment type="caution">
    <text evidence="3">The sequence shown here is derived from an EMBL/GenBank/DDBJ whole genome shotgun (WGS) entry which is preliminary data.</text>
</comment>
<evidence type="ECO:0000313" key="4">
    <source>
        <dbReference type="Proteomes" id="UP000306420"/>
    </source>
</evidence>
<feature type="chain" id="PRO_5024424604" evidence="2">
    <location>
        <begin position="23"/>
        <end position="576"/>
    </location>
</feature>
<evidence type="ECO:0000256" key="1">
    <source>
        <dbReference type="SAM" id="Coils"/>
    </source>
</evidence>
<evidence type="ECO:0000256" key="2">
    <source>
        <dbReference type="SAM" id="SignalP"/>
    </source>
</evidence>
<dbReference type="RefSeq" id="WP_138405227.1">
    <property type="nucleotide sequence ID" value="NZ_VBSP01000043.1"/>
</dbReference>
<gene>
    <name evidence="3" type="ORF">FEZ33_09895</name>
</gene>
<dbReference type="InterPro" id="IPR009343">
    <property type="entry name" value="DUF1002"/>
</dbReference>
<organism evidence="3 4">
    <name type="scientific">Ruoffia tabacinasalis</name>
    <dbReference type="NCBI Taxonomy" id="87458"/>
    <lineage>
        <taxon>Bacteria</taxon>
        <taxon>Bacillati</taxon>
        <taxon>Bacillota</taxon>
        <taxon>Bacilli</taxon>
        <taxon>Lactobacillales</taxon>
        <taxon>Aerococcaceae</taxon>
        <taxon>Ruoffia</taxon>
    </lineage>
</organism>
<dbReference type="Pfam" id="PF06207">
    <property type="entry name" value="DUF1002"/>
    <property type="match status" value="1"/>
</dbReference>
<dbReference type="EMBL" id="VBSP01000043">
    <property type="protein sequence ID" value="TLQ39946.1"/>
    <property type="molecule type" value="Genomic_DNA"/>
</dbReference>
<protein>
    <submittedName>
        <fullName evidence="3">DUF1002 domain-containing protein</fullName>
    </submittedName>
</protein>
<feature type="coiled-coil region" evidence="1">
    <location>
        <begin position="23"/>
        <end position="50"/>
    </location>
</feature>
<accession>A0A5R9DT70</accession>
<evidence type="ECO:0000313" key="3">
    <source>
        <dbReference type="EMBL" id="TLQ39946.1"/>
    </source>
</evidence>